<evidence type="ECO:0000256" key="1">
    <source>
        <dbReference type="ARBA" id="ARBA00004651"/>
    </source>
</evidence>
<dbReference type="KEGG" id="dca:Desca_1654"/>
<proteinExistence type="inferred from homology"/>
<feature type="transmembrane region" description="Helical" evidence="7">
    <location>
        <begin position="272"/>
        <end position="291"/>
    </location>
</feature>
<dbReference type="PANTHER" id="PTHR23506">
    <property type="entry name" value="GH10249P"/>
    <property type="match status" value="1"/>
</dbReference>
<dbReference type="InterPro" id="IPR036259">
    <property type="entry name" value="MFS_trans_sf"/>
</dbReference>
<name>F6B777_DESCC</name>
<evidence type="ECO:0000256" key="4">
    <source>
        <dbReference type="ARBA" id="ARBA00022692"/>
    </source>
</evidence>
<accession>F6B777</accession>
<dbReference type="HOGENOM" id="CLU_001265_10_11_9"/>
<keyword evidence="10" id="KW-1185">Reference proteome</keyword>
<evidence type="ECO:0000256" key="3">
    <source>
        <dbReference type="ARBA" id="ARBA00022448"/>
    </source>
</evidence>
<feature type="transmembrane region" description="Helical" evidence="7">
    <location>
        <begin position="340"/>
        <end position="359"/>
    </location>
</feature>
<feature type="transmembrane region" description="Helical" evidence="7">
    <location>
        <begin position="160"/>
        <end position="181"/>
    </location>
</feature>
<dbReference type="PRINTS" id="PR01035">
    <property type="entry name" value="TCRTETA"/>
</dbReference>
<protein>
    <submittedName>
        <fullName evidence="9">Major facilitator superfamily MFS_1</fullName>
    </submittedName>
</protein>
<dbReference type="PROSITE" id="PS00216">
    <property type="entry name" value="SUGAR_TRANSPORT_1"/>
    <property type="match status" value="1"/>
</dbReference>
<dbReference type="SUPFAM" id="SSF103473">
    <property type="entry name" value="MFS general substrate transporter"/>
    <property type="match status" value="1"/>
</dbReference>
<keyword evidence="3" id="KW-0813">Transport</keyword>
<keyword evidence="4 7" id="KW-0812">Transmembrane</keyword>
<dbReference type="Pfam" id="PF07690">
    <property type="entry name" value="MFS_1"/>
    <property type="match status" value="1"/>
</dbReference>
<dbReference type="InterPro" id="IPR001958">
    <property type="entry name" value="Tet-R_TetA/multi-R_MdtG-like"/>
</dbReference>
<gene>
    <name evidence="9" type="ordered locus">Desca_1654</name>
</gene>
<organism evidence="9 10">
    <name type="scientific">Desulfotomaculum nigrificans (strain DSM 14880 / VKM B-2319 / CO-1-SRB)</name>
    <name type="common">Desulfotomaculum carboxydivorans</name>
    <dbReference type="NCBI Taxonomy" id="868595"/>
    <lineage>
        <taxon>Bacteria</taxon>
        <taxon>Bacillati</taxon>
        <taxon>Bacillota</taxon>
        <taxon>Clostridia</taxon>
        <taxon>Eubacteriales</taxon>
        <taxon>Desulfotomaculaceae</taxon>
        <taxon>Desulfotomaculum</taxon>
    </lineage>
</organism>
<dbReference type="Gene3D" id="1.20.1250.20">
    <property type="entry name" value="MFS general substrate transporter like domains"/>
    <property type="match status" value="2"/>
</dbReference>
<dbReference type="PROSITE" id="PS50850">
    <property type="entry name" value="MFS"/>
    <property type="match status" value="1"/>
</dbReference>
<feature type="domain" description="Major facilitator superfamily (MFS) profile" evidence="8">
    <location>
        <begin position="7"/>
        <end position="391"/>
    </location>
</feature>
<dbReference type="AlphaFoldDB" id="F6B777"/>
<keyword evidence="5 7" id="KW-1133">Transmembrane helix</keyword>
<evidence type="ECO:0000256" key="5">
    <source>
        <dbReference type="ARBA" id="ARBA00022989"/>
    </source>
</evidence>
<sequence length="395" mass="41614">MIRPKLVVGAVALAIFLDTLIYGIVIPILPGYSESLGASSFVLGVIFAAYSASLLVGTIPLGILSDRYGRKRVMFFGLVALSLSTLGFALAKSIVWLIITRLLQGFAAGATWTACPALIADLYPPEQRGSKMGLMSAASGFGFLVGPAAGGLLYEAGGYHLPFLICIILAILAVIFVAVVIPGDSNPVKMPKSSRPLLEVLRIRGVWQGSTMVLIGSVGFGFIDPLLPGYFADKFAASPGVIGLLFGVISLFHVSSAPVIGKLSDHMGRVRLIKIGLVTTALVVPLITLAANAVTSAITMGLMGITFGLMLTPTMPLLADSVMPRRGSSDDSSYGVAFGIYNGAFSLGYLIGPLIGGAWVEFYDLPSLFVAYSIVLLLTGLVTFRHKPYEHKHAT</sequence>
<feature type="transmembrane region" description="Helical" evidence="7">
    <location>
        <begin position="365"/>
        <end position="384"/>
    </location>
</feature>
<comment type="similarity">
    <text evidence="2">Belongs to the major facilitator superfamily. TCR/Tet family.</text>
</comment>
<dbReference type="STRING" id="868595.Desca_1654"/>
<dbReference type="EMBL" id="CP002736">
    <property type="protein sequence ID" value="AEF94502.1"/>
    <property type="molecule type" value="Genomic_DNA"/>
</dbReference>
<feature type="transmembrane region" description="Helical" evidence="7">
    <location>
        <begin position="135"/>
        <end position="154"/>
    </location>
</feature>
<comment type="subcellular location">
    <subcellularLocation>
        <location evidence="1">Cell membrane</location>
        <topology evidence="1">Multi-pass membrane protein</topology>
    </subcellularLocation>
</comment>
<feature type="transmembrane region" description="Helical" evidence="7">
    <location>
        <begin position="235"/>
        <end position="260"/>
    </location>
</feature>
<feature type="transmembrane region" description="Helical" evidence="7">
    <location>
        <begin position="41"/>
        <end position="63"/>
    </location>
</feature>
<keyword evidence="6 7" id="KW-0472">Membrane</keyword>
<dbReference type="RefSeq" id="WP_013810307.1">
    <property type="nucleotide sequence ID" value="NC_015565.1"/>
</dbReference>
<evidence type="ECO:0000256" key="7">
    <source>
        <dbReference type="SAM" id="Phobius"/>
    </source>
</evidence>
<evidence type="ECO:0000313" key="10">
    <source>
        <dbReference type="Proteomes" id="UP000009226"/>
    </source>
</evidence>
<reference evidence="9" key="1">
    <citation type="submission" date="2011-05" db="EMBL/GenBank/DDBJ databases">
        <title>Complete sequence of Desulfotomaculum carboxydivorans CO-1-SRB.</title>
        <authorList>
            <consortium name="US DOE Joint Genome Institute"/>
            <person name="Lucas S."/>
            <person name="Han J."/>
            <person name="Lapidus A."/>
            <person name="Cheng J.-F."/>
            <person name="Goodwin L."/>
            <person name="Pitluck S."/>
            <person name="Peters L."/>
            <person name="Mikhailova N."/>
            <person name="Lu M."/>
            <person name="Han C."/>
            <person name="Tapia R."/>
            <person name="Land M."/>
            <person name="Hauser L."/>
            <person name="Kyrpides N."/>
            <person name="Ivanova N."/>
            <person name="Pagani I."/>
            <person name="Stams A."/>
            <person name="Plugge C."/>
            <person name="Muyzer G."/>
            <person name="Kuever J."/>
            <person name="Parshina S."/>
            <person name="Ivanova A."/>
            <person name="Nazina T."/>
            <person name="Woyke T."/>
        </authorList>
    </citation>
    <scope>NUCLEOTIDE SEQUENCE [LARGE SCALE GENOMIC DNA]</scope>
    <source>
        <strain evidence="9">CO-1-SRB</strain>
    </source>
</reference>
<dbReference type="GO" id="GO:0022857">
    <property type="term" value="F:transmembrane transporter activity"/>
    <property type="evidence" value="ECO:0007669"/>
    <property type="project" value="InterPro"/>
</dbReference>
<dbReference type="InterPro" id="IPR011701">
    <property type="entry name" value="MFS"/>
</dbReference>
<dbReference type="GO" id="GO:0005886">
    <property type="term" value="C:plasma membrane"/>
    <property type="evidence" value="ECO:0007669"/>
    <property type="project" value="UniProtKB-SubCell"/>
</dbReference>
<dbReference type="PANTHER" id="PTHR23506:SF23">
    <property type="entry name" value="GH10249P"/>
    <property type="match status" value="1"/>
</dbReference>
<dbReference type="CDD" id="cd17325">
    <property type="entry name" value="MFS_MdtG_SLC18_like"/>
    <property type="match status" value="1"/>
</dbReference>
<dbReference type="InterPro" id="IPR050930">
    <property type="entry name" value="MFS_Vesicular_Transporter"/>
</dbReference>
<evidence type="ECO:0000259" key="8">
    <source>
        <dbReference type="PROSITE" id="PS50850"/>
    </source>
</evidence>
<dbReference type="InterPro" id="IPR020846">
    <property type="entry name" value="MFS_dom"/>
</dbReference>
<evidence type="ECO:0000256" key="2">
    <source>
        <dbReference type="ARBA" id="ARBA00007520"/>
    </source>
</evidence>
<dbReference type="eggNOG" id="COG2814">
    <property type="taxonomic scope" value="Bacteria"/>
</dbReference>
<feature type="transmembrane region" description="Helical" evidence="7">
    <location>
        <begin position="75"/>
        <end position="99"/>
    </location>
</feature>
<evidence type="ECO:0000313" key="9">
    <source>
        <dbReference type="EMBL" id="AEF94502.1"/>
    </source>
</evidence>
<dbReference type="InterPro" id="IPR005829">
    <property type="entry name" value="Sugar_transporter_CS"/>
</dbReference>
<feature type="transmembrane region" description="Helical" evidence="7">
    <location>
        <begin position="7"/>
        <end position="29"/>
    </location>
</feature>
<evidence type="ECO:0000256" key="6">
    <source>
        <dbReference type="ARBA" id="ARBA00023136"/>
    </source>
</evidence>
<feature type="transmembrane region" description="Helical" evidence="7">
    <location>
        <begin position="297"/>
        <end position="319"/>
    </location>
</feature>
<dbReference type="Proteomes" id="UP000009226">
    <property type="component" value="Chromosome"/>
</dbReference>